<dbReference type="KEGG" id="pacr:FXN63_03050"/>
<feature type="region of interest" description="Disordered" evidence="6">
    <location>
        <begin position="186"/>
        <end position="211"/>
    </location>
</feature>
<reference evidence="8 9" key="1">
    <citation type="submission" date="2019-08" db="EMBL/GenBank/DDBJ databases">
        <title>Amphibian skin-associated Pigmentiphaga: genome sequence and occurrence across geography and hosts.</title>
        <authorList>
            <person name="Bletz M.C."/>
            <person name="Bunk B."/>
            <person name="Sproeer C."/>
            <person name="Biwer P."/>
            <person name="Reiter S."/>
            <person name="Rabemananjara F.C.E."/>
            <person name="Schulz S."/>
            <person name="Overmann J."/>
            <person name="Vences M."/>
        </authorList>
    </citation>
    <scope>NUCLEOTIDE SEQUENCE [LARGE SCALE GENOMIC DNA]</scope>
    <source>
        <strain evidence="8 9">Mada1488</strain>
    </source>
</reference>
<dbReference type="Pfam" id="PF04011">
    <property type="entry name" value="LemA"/>
    <property type="match status" value="1"/>
</dbReference>
<keyword evidence="9" id="KW-1185">Reference proteome</keyword>
<gene>
    <name evidence="8" type="ORF">FXN63_03050</name>
</gene>
<dbReference type="SUPFAM" id="SSF140478">
    <property type="entry name" value="LemA-like"/>
    <property type="match status" value="1"/>
</dbReference>
<dbReference type="InterPro" id="IPR007156">
    <property type="entry name" value="MamQ_LemA"/>
</dbReference>
<dbReference type="PANTHER" id="PTHR34478:SF2">
    <property type="entry name" value="MEMBRANE PROTEIN"/>
    <property type="match status" value="1"/>
</dbReference>
<evidence type="ECO:0000256" key="1">
    <source>
        <dbReference type="ARBA" id="ARBA00004167"/>
    </source>
</evidence>
<dbReference type="Gene3D" id="1.20.1440.20">
    <property type="entry name" value="LemA-like domain"/>
    <property type="match status" value="1"/>
</dbReference>
<keyword evidence="3" id="KW-0812">Transmembrane</keyword>
<keyword evidence="5" id="KW-0472">Membrane</keyword>
<dbReference type="AlphaFoldDB" id="A0A5C0ARX3"/>
<comment type="similarity">
    <text evidence="2">Belongs to the LemA family.</text>
</comment>
<dbReference type="PANTHER" id="PTHR34478">
    <property type="entry name" value="PROTEIN LEMA"/>
    <property type="match status" value="1"/>
</dbReference>
<feature type="chain" id="PRO_5023139212" description="LemA family protein" evidence="7">
    <location>
        <begin position="23"/>
        <end position="219"/>
    </location>
</feature>
<evidence type="ECO:0000313" key="9">
    <source>
        <dbReference type="Proteomes" id="UP000325161"/>
    </source>
</evidence>
<evidence type="ECO:0008006" key="10">
    <source>
        <dbReference type="Google" id="ProtNLM"/>
    </source>
</evidence>
<keyword evidence="4" id="KW-1133">Transmembrane helix</keyword>
<dbReference type="InterPro" id="IPR023353">
    <property type="entry name" value="LemA-like_dom_sf"/>
</dbReference>
<proteinExistence type="inferred from homology"/>
<dbReference type="RefSeq" id="WP_148812728.1">
    <property type="nucleotide sequence ID" value="NZ_CP043046.1"/>
</dbReference>
<sequence length="219" mass="24092">MQRVLRPLLVCCVLLLNGCGYSAIESASDEVDAAWEEMLVQYEYRDTMVGSLVGTLARYVPDQPALTQRVRMAREQASIPPPSTAPAEAEELHQFQERQAVLSNALAKLMDAAESHPLLVKGEALDALQRQVDDSQNRITAAQARYIRAVGAYNNKIKRFPGSLTARWLGRDSMPNMQIRHQARDSLIPPPQFDVRPAQQRSSGKDGNALMPALGLAAG</sequence>
<evidence type="ECO:0000256" key="3">
    <source>
        <dbReference type="ARBA" id="ARBA00022692"/>
    </source>
</evidence>
<comment type="subcellular location">
    <subcellularLocation>
        <location evidence="1">Membrane</location>
        <topology evidence="1">Single-pass membrane protein</topology>
    </subcellularLocation>
</comment>
<evidence type="ECO:0000256" key="5">
    <source>
        <dbReference type="ARBA" id="ARBA00023136"/>
    </source>
</evidence>
<dbReference type="EMBL" id="CP043046">
    <property type="protein sequence ID" value="QEI04932.1"/>
    <property type="molecule type" value="Genomic_DNA"/>
</dbReference>
<evidence type="ECO:0000256" key="2">
    <source>
        <dbReference type="ARBA" id="ARBA00008854"/>
    </source>
</evidence>
<organism evidence="8 9">
    <name type="scientific">Pigmentiphaga aceris</name>
    <dbReference type="NCBI Taxonomy" id="1940612"/>
    <lineage>
        <taxon>Bacteria</taxon>
        <taxon>Pseudomonadati</taxon>
        <taxon>Pseudomonadota</taxon>
        <taxon>Betaproteobacteria</taxon>
        <taxon>Burkholderiales</taxon>
        <taxon>Alcaligenaceae</taxon>
        <taxon>Pigmentiphaga</taxon>
    </lineage>
</organism>
<feature type="signal peptide" evidence="7">
    <location>
        <begin position="1"/>
        <end position="22"/>
    </location>
</feature>
<dbReference type="Proteomes" id="UP000325161">
    <property type="component" value="Chromosome"/>
</dbReference>
<accession>A0A5C0ARX3</accession>
<dbReference type="OrthoDB" id="9804152at2"/>
<keyword evidence="7" id="KW-0732">Signal</keyword>
<protein>
    <recommendedName>
        <fullName evidence="10">LemA family protein</fullName>
    </recommendedName>
</protein>
<dbReference type="GO" id="GO:0016020">
    <property type="term" value="C:membrane"/>
    <property type="evidence" value="ECO:0007669"/>
    <property type="project" value="UniProtKB-SubCell"/>
</dbReference>
<evidence type="ECO:0000313" key="8">
    <source>
        <dbReference type="EMBL" id="QEI04932.1"/>
    </source>
</evidence>
<evidence type="ECO:0000256" key="7">
    <source>
        <dbReference type="SAM" id="SignalP"/>
    </source>
</evidence>
<name>A0A5C0ARX3_9BURK</name>
<evidence type="ECO:0000256" key="4">
    <source>
        <dbReference type="ARBA" id="ARBA00022989"/>
    </source>
</evidence>
<evidence type="ECO:0000256" key="6">
    <source>
        <dbReference type="SAM" id="MobiDB-lite"/>
    </source>
</evidence>